<gene>
    <name evidence="1" type="ORF">INT80_10115</name>
</gene>
<dbReference type="EMBL" id="JADION010000030">
    <property type="protein sequence ID" value="MBF4102786.1"/>
    <property type="molecule type" value="Genomic_DNA"/>
</dbReference>
<comment type="caution">
    <text evidence="1">The sequence shown here is derived from an EMBL/GenBank/DDBJ whole genome shotgun (WGS) entry which is preliminary data.</text>
</comment>
<name>A0A930Y599_9PAST</name>
<proteinExistence type="predicted"/>
<reference evidence="1" key="1">
    <citation type="submission" date="2020-11" db="EMBL/GenBank/DDBJ databases">
        <title>Gallibacterium anatis 1637, full genome, WGS.</title>
        <authorList>
            <person name="Laishevtcev A.I."/>
            <person name="Yakimova E.A."/>
            <person name="Petkovich D."/>
            <person name="Stepanova T.V."/>
            <person name="Kalendr R.S."/>
            <person name="Rubalsky E.O."/>
            <person name="Zulkarneev E.R."/>
            <person name="Aleshkin A.V."/>
        </authorList>
    </citation>
    <scope>NUCLEOTIDE SEQUENCE</scope>
    <source>
        <strain evidence="1">1637</strain>
    </source>
</reference>
<dbReference type="AlphaFoldDB" id="A0A930Y599"/>
<accession>A0A930Y599</accession>
<organism evidence="1">
    <name type="scientific">Gallibacterium anatis</name>
    <dbReference type="NCBI Taxonomy" id="750"/>
    <lineage>
        <taxon>Bacteria</taxon>
        <taxon>Pseudomonadati</taxon>
        <taxon>Pseudomonadota</taxon>
        <taxon>Gammaproteobacteria</taxon>
        <taxon>Pasteurellales</taxon>
        <taxon>Pasteurellaceae</taxon>
        <taxon>Gallibacterium</taxon>
    </lineage>
</organism>
<evidence type="ECO:0000313" key="1">
    <source>
        <dbReference type="EMBL" id="MBF4102786.1"/>
    </source>
</evidence>
<dbReference type="InterPro" id="IPR007833">
    <property type="entry name" value="Capsule_polysaccharide_synth"/>
</dbReference>
<dbReference type="Pfam" id="PF05159">
    <property type="entry name" value="Capsule_synth"/>
    <property type="match status" value="1"/>
</dbReference>
<dbReference type="GO" id="GO:0015774">
    <property type="term" value="P:polysaccharide transport"/>
    <property type="evidence" value="ECO:0007669"/>
    <property type="project" value="InterPro"/>
</dbReference>
<protein>
    <submittedName>
        <fullName evidence="1">Uncharacterized protein</fullName>
    </submittedName>
</protein>
<dbReference type="GO" id="GO:0000271">
    <property type="term" value="P:polysaccharide biosynthetic process"/>
    <property type="evidence" value="ECO:0007669"/>
    <property type="project" value="InterPro"/>
</dbReference>
<sequence>MQNAMYLTLIKHHPMDRGFISYQPIIDRYSKALSTT</sequence>